<reference evidence="1" key="1">
    <citation type="submission" date="2022-12" db="EMBL/GenBank/DDBJ databases">
        <title>Genome Sequence of Lasiodiplodia mahajangana.</title>
        <authorList>
            <person name="Buettner E."/>
        </authorList>
    </citation>
    <scope>NUCLEOTIDE SEQUENCE</scope>
    <source>
        <strain evidence="1">VT137</strain>
    </source>
</reference>
<comment type="caution">
    <text evidence="1">The sequence shown here is derived from an EMBL/GenBank/DDBJ whole genome shotgun (WGS) entry which is preliminary data.</text>
</comment>
<sequence length="76" mass="8943">MEDLRDAEKTVSEFARLIDRLRPDGNTSYAEERHDLLEGRHDSTSSHKSNKNSMGSRWRPRSLKKEWDETVEGIRK</sequence>
<evidence type="ECO:0000313" key="1">
    <source>
        <dbReference type="EMBL" id="KAJ8124843.1"/>
    </source>
</evidence>
<dbReference type="Proteomes" id="UP001153332">
    <property type="component" value="Unassembled WGS sequence"/>
</dbReference>
<organism evidence="1 2">
    <name type="scientific">Lasiodiplodia mahajangana</name>
    <dbReference type="NCBI Taxonomy" id="1108764"/>
    <lineage>
        <taxon>Eukaryota</taxon>
        <taxon>Fungi</taxon>
        <taxon>Dikarya</taxon>
        <taxon>Ascomycota</taxon>
        <taxon>Pezizomycotina</taxon>
        <taxon>Dothideomycetes</taxon>
        <taxon>Dothideomycetes incertae sedis</taxon>
        <taxon>Botryosphaeriales</taxon>
        <taxon>Botryosphaeriaceae</taxon>
        <taxon>Lasiodiplodia</taxon>
    </lineage>
</organism>
<proteinExistence type="predicted"/>
<name>A0ACC2JCC3_9PEZI</name>
<accession>A0ACC2JCC3</accession>
<protein>
    <submittedName>
        <fullName evidence="1">Uncharacterized protein</fullName>
    </submittedName>
</protein>
<keyword evidence="2" id="KW-1185">Reference proteome</keyword>
<dbReference type="EMBL" id="JAPUUL010002730">
    <property type="protein sequence ID" value="KAJ8124843.1"/>
    <property type="molecule type" value="Genomic_DNA"/>
</dbReference>
<gene>
    <name evidence="1" type="ORF">O1611_g8796</name>
</gene>
<evidence type="ECO:0000313" key="2">
    <source>
        <dbReference type="Proteomes" id="UP001153332"/>
    </source>
</evidence>